<protein>
    <submittedName>
        <fullName evidence="7">Glycosyl hydrolase family 26</fullName>
    </submittedName>
</protein>
<evidence type="ECO:0000313" key="7">
    <source>
        <dbReference type="EMBL" id="SOC37326.1"/>
    </source>
</evidence>
<evidence type="ECO:0000256" key="2">
    <source>
        <dbReference type="ARBA" id="ARBA00022801"/>
    </source>
</evidence>
<evidence type="ECO:0000256" key="1">
    <source>
        <dbReference type="ARBA" id="ARBA00007754"/>
    </source>
</evidence>
<dbReference type="InterPro" id="IPR012854">
    <property type="entry name" value="Cu_amine_oxidase-like_N"/>
</dbReference>
<evidence type="ECO:0000256" key="5">
    <source>
        <dbReference type="SAM" id="SignalP"/>
    </source>
</evidence>
<dbReference type="PANTHER" id="PTHR40079">
    <property type="entry name" value="MANNAN ENDO-1,4-BETA-MANNOSIDASE E-RELATED"/>
    <property type="match status" value="1"/>
</dbReference>
<dbReference type="Gene3D" id="3.20.20.80">
    <property type="entry name" value="Glycosidases"/>
    <property type="match status" value="1"/>
</dbReference>
<comment type="similarity">
    <text evidence="1 4">Belongs to the glycosyl hydrolase 26 family.</text>
</comment>
<evidence type="ECO:0000313" key="8">
    <source>
        <dbReference type="Proteomes" id="UP000219252"/>
    </source>
</evidence>
<name>A0A285U9U0_9BACL</name>
<dbReference type="GO" id="GO:0016985">
    <property type="term" value="F:mannan endo-1,4-beta-mannosidase activity"/>
    <property type="evidence" value="ECO:0007669"/>
    <property type="project" value="InterPro"/>
</dbReference>
<keyword evidence="3 4" id="KW-0326">Glycosidase</keyword>
<keyword evidence="8" id="KW-1185">Reference proteome</keyword>
<feature type="active site" description="Proton donor" evidence="4">
    <location>
        <position position="258"/>
    </location>
</feature>
<dbReference type="SUPFAM" id="SSF51445">
    <property type="entry name" value="(Trans)glycosidases"/>
    <property type="match status" value="1"/>
</dbReference>
<gene>
    <name evidence="7" type="ORF">SAMN05877842_103145</name>
</gene>
<feature type="signal peptide" evidence="5">
    <location>
        <begin position="1"/>
        <end position="30"/>
    </location>
</feature>
<organism evidence="7 8">
    <name type="scientific">Ureibacillus acetophenoni</name>
    <dbReference type="NCBI Taxonomy" id="614649"/>
    <lineage>
        <taxon>Bacteria</taxon>
        <taxon>Bacillati</taxon>
        <taxon>Bacillota</taxon>
        <taxon>Bacilli</taxon>
        <taxon>Bacillales</taxon>
        <taxon>Caryophanaceae</taxon>
        <taxon>Ureibacillus</taxon>
    </lineage>
</organism>
<dbReference type="SUPFAM" id="SSF48452">
    <property type="entry name" value="TPR-like"/>
    <property type="match status" value="1"/>
</dbReference>
<feature type="chain" id="PRO_5013148795" evidence="5">
    <location>
        <begin position="31"/>
        <end position="647"/>
    </location>
</feature>
<accession>A0A285U9U0</accession>
<reference evidence="8" key="1">
    <citation type="submission" date="2017-08" db="EMBL/GenBank/DDBJ databases">
        <authorList>
            <person name="Varghese N."/>
            <person name="Submissions S."/>
        </authorList>
    </citation>
    <scope>NUCLEOTIDE SEQUENCE [LARGE SCALE GENOMIC DNA]</scope>
    <source>
        <strain evidence="8">JC23</strain>
    </source>
</reference>
<dbReference type="RefSeq" id="WP_097148786.1">
    <property type="nucleotide sequence ID" value="NZ_OBQC01000003.1"/>
</dbReference>
<dbReference type="OrthoDB" id="9778320at2"/>
<dbReference type="InterPro" id="IPR022790">
    <property type="entry name" value="GH26_dom"/>
</dbReference>
<evidence type="ECO:0000259" key="6">
    <source>
        <dbReference type="PROSITE" id="PS51764"/>
    </source>
</evidence>
<dbReference type="SUPFAM" id="SSF55383">
    <property type="entry name" value="Copper amine oxidase, domain N"/>
    <property type="match status" value="1"/>
</dbReference>
<proteinExistence type="inferred from homology"/>
<feature type="domain" description="GH26" evidence="6">
    <location>
        <begin position="135"/>
        <end position="427"/>
    </location>
</feature>
<sequence length="647" mass="73335">MKKGKFSTYKFFAFLIVLVLLVTPFQTASANVWNDMKAADNALANKNYSLAIEKYNKVIPQFINSKDYTNAALMYGRLGSAYAHSAKYDDAAKSWRAEADYWAKVPNSDQEVIAANRKADFVQSDIRLFTEMDGQAASTRYYHGGKYEPILGAYIGAYAEMDDAVHDPFDPSKFYIEDFPEMTGKKHAAYLLYFTYGEDYFSTYQSHINKAKENGVALQFALQPLNGLQEVKDNEYLRKLAREAAQLDIPIFLRFANEMNDPSNKYWYTKDPSLYIEKFRIVSKVFKEEAPNVAIVWAPNDFPPNTIPDYYPGDAYVDWVGVSTYKNYHPELDPLNLGVDRESYVKKFETIYNLYAHKKPFFISEGAVSYKDYKTGRDVTSWAKKQLDEFYTYLPMLYPNVKAYFYFDSSNLGTFTLSTNQTILTSYQNSIRNPFYLSNIGDTSPIFYANVAEYGIAPRKQTLHSFVKTAEPNMTSVTYKVNGKVIGQATKAPWTISHNFVQNAGKSINITIDSYSNGKLIATKTIPVKVGDVNVKLNQDFVDFDAQPLAVNNRTFIPIRQLAEANNATVTWNGSNNSFSIDKDGKNVTLTLNSKIASVNGKQVSLEAAPFSKNGRSYLPLRFISETLFDLNVKWDAQTQTAILSNK</sequence>
<dbReference type="GO" id="GO:0006080">
    <property type="term" value="P:substituted mannan metabolic process"/>
    <property type="evidence" value="ECO:0007669"/>
    <property type="project" value="InterPro"/>
</dbReference>
<dbReference type="InterPro" id="IPR017853">
    <property type="entry name" value="GH"/>
</dbReference>
<dbReference type="AlphaFoldDB" id="A0A285U9U0"/>
<dbReference type="InterPro" id="IPR036582">
    <property type="entry name" value="Mao_N_sf"/>
</dbReference>
<dbReference type="EMBL" id="OBQC01000003">
    <property type="protein sequence ID" value="SOC37326.1"/>
    <property type="molecule type" value="Genomic_DNA"/>
</dbReference>
<dbReference type="PANTHER" id="PTHR40079:SF4">
    <property type="entry name" value="GH26 DOMAIN-CONTAINING PROTEIN-RELATED"/>
    <property type="match status" value="1"/>
</dbReference>
<evidence type="ECO:0000256" key="3">
    <source>
        <dbReference type="ARBA" id="ARBA00023295"/>
    </source>
</evidence>
<dbReference type="Gene3D" id="3.30.457.10">
    <property type="entry name" value="Copper amine oxidase-like, N-terminal domain"/>
    <property type="match status" value="1"/>
</dbReference>
<dbReference type="Pfam" id="PF07833">
    <property type="entry name" value="Cu_amine_oxidN1"/>
    <property type="match status" value="1"/>
</dbReference>
<dbReference type="InterPro" id="IPR000805">
    <property type="entry name" value="Glyco_hydro_26"/>
</dbReference>
<keyword evidence="2 4" id="KW-0378">Hydrolase</keyword>
<evidence type="ECO:0000256" key="4">
    <source>
        <dbReference type="PROSITE-ProRule" id="PRU01100"/>
    </source>
</evidence>
<feature type="active site" description="Nucleophile" evidence="4">
    <location>
        <position position="365"/>
    </location>
</feature>
<dbReference type="Proteomes" id="UP000219252">
    <property type="component" value="Unassembled WGS sequence"/>
</dbReference>
<keyword evidence="5" id="KW-0732">Signal</keyword>
<dbReference type="InterPro" id="IPR011990">
    <property type="entry name" value="TPR-like_helical_dom_sf"/>
</dbReference>
<dbReference type="Pfam" id="PF02156">
    <property type="entry name" value="Glyco_hydro_26"/>
    <property type="match status" value="1"/>
</dbReference>
<dbReference type="PROSITE" id="PS51764">
    <property type="entry name" value="GH26"/>
    <property type="match status" value="1"/>
</dbReference>